<feature type="region of interest" description="Disordered" evidence="1">
    <location>
        <begin position="33"/>
        <end position="62"/>
    </location>
</feature>
<protein>
    <submittedName>
        <fullName evidence="2">Uncharacterized protein</fullName>
    </submittedName>
</protein>
<evidence type="ECO:0000313" key="3">
    <source>
        <dbReference type="Proteomes" id="UP001499933"/>
    </source>
</evidence>
<proteinExistence type="predicted"/>
<sequence>MFGLAASASGKEKKDDVFAEIRLGVSWVGVIVGPGPPTKPGGSEIGSFHPDPATRPSGESPN</sequence>
<evidence type="ECO:0000256" key="1">
    <source>
        <dbReference type="SAM" id="MobiDB-lite"/>
    </source>
</evidence>
<reference evidence="3" key="1">
    <citation type="journal article" date="2019" name="Int. J. Syst. Evol. Microbiol.">
        <title>The Global Catalogue of Microorganisms (GCM) 10K type strain sequencing project: providing services to taxonomists for standard genome sequencing and annotation.</title>
        <authorList>
            <consortium name="The Broad Institute Genomics Platform"/>
            <consortium name="The Broad Institute Genome Sequencing Center for Infectious Disease"/>
            <person name="Wu L."/>
            <person name="Ma J."/>
        </authorList>
    </citation>
    <scope>NUCLEOTIDE SEQUENCE [LARGE SCALE GENOMIC DNA]</scope>
    <source>
        <strain evidence="3">JCM 14901</strain>
    </source>
</reference>
<keyword evidence="3" id="KW-1185">Reference proteome</keyword>
<dbReference type="EMBL" id="BAAAOG010000009">
    <property type="protein sequence ID" value="GAA1967700.1"/>
    <property type="molecule type" value="Genomic_DNA"/>
</dbReference>
<evidence type="ECO:0000313" key="2">
    <source>
        <dbReference type="EMBL" id="GAA1967700.1"/>
    </source>
</evidence>
<gene>
    <name evidence="2" type="ORF">GCM10009776_33430</name>
</gene>
<dbReference type="Proteomes" id="UP001499933">
    <property type="component" value="Unassembled WGS sequence"/>
</dbReference>
<comment type="caution">
    <text evidence="2">The sequence shown here is derived from an EMBL/GenBank/DDBJ whole genome shotgun (WGS) entry which is preliminary data.</text>
</comment>
<name>A0ABP5CRD1_9MICO</name>
<accession>A0ABP5CRD1</accession>
<organism evidence="2 3">
    <name type="scientific">Microbacterium deminutum</name>
    <dbReference type="NCBI Taxonomy" id="344164"/>
    <lineage>
        <taxon>Bacteria</taxon>
        <taxon>Bacillati</taxon>
        <taxon>Actinomycetota</taxon>
        <taxon>Actinomycetes</taxon>
        <taxon>Micrococcales</taxon>
        <taxon>Microbacteriaceae</taxon>
        <taxon>Microbacterium</taxon>
    </lineage>
</organism>